<evidence type="ECO:0000256" key="1">
    <source>
        <dbReference type="SAM" id="MobiDB-lite"/>
    </source>
</evidence>
<evidence type="ECO:0000313" key="3">
    <source>
        <dbReference type="Proteomes" id="UP001175226"/>
    </source>
</evidence>
<evidence type="ECO:0000313" key="2">
    <source>
        <dbReference type="EMBL" id="KAK0429848.1"/>
    </source>
</evidence>
<dbReference type="AlphaFoldDB" id="A0AA39ISY8"/>
<feature type="region of interest" description="Disordered" evidence="1">
    <location>
        <begin position="1"/>
        <end position="22"/>
    </location>
</feature>
<gene>
    <name evidence="2" type="ORF">EV421DRAFT_2025732</name>
</gene>
<dbReference type="Proteomes" id="UP001175226">
    <property type="component" value="Unassembled WGS sequence"/>
</dbReference>
<feature type="compositionally biased region" description="Basic and acidic residues" evidence="1">
    <location>
        <begin position="1"/>
        <end position="15"/>
    </location>
</feature>
<name>A0AA39ISY8_9AGAR</name>
<protein>
    <submittedName>
        <fullName evidence="2">Uncharacterized protein</fullName>
    </submittedName>
</protein>
<reference evidence="2" key="1">
    <citation type="submission" date="2023-06" db="EMBL/GenBank/DDBJ databases">
        <authorList>
            <consortium name="Lawrence Berkeley National Laboratory"/>
            <person name="Ahrendt S."/>
            <person name="Sahu N."/>
            <person name="Indic B."/>
            <person name="Wong-Bajracharya J."/>
            <person name="Merenyi Z."/>
            <person name="Ke H.-M."/>
            <person name="Monk M."/>
            <person name="Kocsube S."/>
            <person name="Drula E."/>
            <person name="Lipzen A."/>
            <person name="Balint B."/>
            <person name="Henrissat B."/>
            <person name="Andreopoulos B."/>
            <person name="Martin F.M."/>
            <person name="Harder C.B."/>
            <person name="Rigling D."/>
            <person name="Ford K.L."/>
            <person name="Foster G.D."/>
            <person name="Pangilinan J."/>
            <person name="Papanicolaou A."/>
            <person name="Barry K."/>
            <person name="LaButti K."/>
            <person name="Viragh M."/>
            <person name="Koriabine M."/>
            <person name="Yan M."/>
            <person name="Riley R."/>
            <person name="Champramary S."/>
            <person name="Plett K.L."/>
            <person name="Tsai I.J."/>
            <person name="Slot J."/>
            <person name="Sipos G."/>
            <person name="Plett J."/>
            <person name="Nagy L.G."/>
            <person name="Grigoriev I.V."/>
        </authorList>
    </citation>
    <scope>NUCLEOTIDE SEQUENCE</scope>
    <source>
        <strain evidence="2">FPL87.14</strain>
    </source>
</reference>
<sequence>MPVGRGQDRERRDFSLKGANKGTRRMSLPWSQLTEYAGNDCTGGYIDILNRAPDMEIASIQCDADPELGIFLPSSHQRLHTLHVYEDEGSVDSPGGVINSLSHFELPALKSLRMSYAHSLIRIPTSLLGLTAGGLKYLSFDAPFAISSEFIGILSVCL</sequence>
<keyword evidence="3" id="KW-1185">Reference proteome</keyword>
<proteinExistence type="predicted"/>
<organism evidence="2 3">
    <name type="scientific">Armillaria borealis</name>
    <dbReference type="NCBI Taxonomy" id="47425"/>
    <lineage>
        <taxon>Eukaryota</taxon>
        <taxon>Fungi</taxon>
        <taxon>Dikarya</taxon>
        <taxon>Basidiomycota</taxon>
        <taxon>Agaricomycotina</taxon>
        <taxon>Agaricomycetes</taxon>
        <taxon>Agaricomycetidae</taxon>
        <taxon>Agaricales</taxon>
        <taxon>Marasmiineae</taxon>
        <taxon>Physalacriaceae</taxon>
        <taxon>Armillaria</taxon>
    </lineage>
</organism>
<comment type="caution">
    <text evidence="2">The sequence shown here is derived from an EMBL/GenBank/DDBJ whole genome shotgun (WGS) entry which is preliminary data.</text>
</comment>
<accession>A0AA39ISY8</accession>
<dbReference type="EMBL" id="JAUEPT010000204">
    <property type="protein sequence ID" value="KAK0429848.1"/>
    <property type="molecule type" value="Genomic_DNA"/>
</dbReference>
<feature type="non-terminal residue" evidence="2">
    <location>
        <position position="158"/>
    </location>
</feature>